<sequence>MRARHLGKLRTLLRASTESGLSALIAQESSLGVPLPLSRHIAVLSASGGVGCSTLAADVAGMLARLRGERVRLIDAQGASPVPALPKGSSVERVSLPSEAWPGALEAWREVISAQPSRAELSVTDWGQVPLSSFQAIADASHAVCLVVSASRRGMDDAARVVAPLTELVPTAVCFVDAHRTATPATRRLVEQFPVPAVVIPYDRRRSFSTEETLPPDSRAAHELHRLCGDLVSMVVTPPAPAATGGHA</sequence>
<dbReference type="Gene3D" id="3.40.50.300">
    <property type="entry name" value="P-loop containing nucleotide triphosphate hydrolases"/>
    <property type="match status" value="1"/>
</dbReference>
<dbReference type="AlphaFoldDB" id="A0A3R8QSK7"/>
<reference evidence="2 3" key="1">
    <citation type="submission" date="2018-07" db="EMBL/GenBank/DDBJ databases">
        <title>Brachybacteriurn paraconglorneratum KCTC 9916.</title>
        <authorList>
            <person name="Li Y."/>
        </authorList>
    </citation>
    <scope>NUCLEOTIDE SEQUENCE [LARGE SCALE GENOMIC DNA]</scope>
    <source>
        <strain evidence="2 3">KCTC 9916</strain>
    </source>
</reference>
<protein>
    <recommendedName>
        <fullName evidence="1">CobQ/CobB/MinD/ParA nucleotide binding domain-containing protein</fullName>
    </recommendedName>
</protein>
<dbReference type="GeneID" id="78122202"/>
<proteinExistence type="predicted"/>
<evidence type="ECO:0000313" key="3">
    <source>
        <dbReference type="Proteomes" id="UP000274327"/>
    </source>
</evidence>
<evidence type="ECO:0000313" key="2">
    <source>
        <dbReference type="EMBL" id="RRR17531.1"/>
    </source>
</evidence>
<dbReference type="EMBL" id="QOCI01000013">
    <property type="protein sequence ID" value="RRR17531.1"/>
    <property type="molecule type" value="Genomic_DNA"/>
</dbReference>
<gene>
    <name evidence="2" type="ORF">DS079_14365</name>
</gene>
<keyword evidence="3" id="KW-1185">Reference proteome</keyword>
<evidence type="ECO:0000259" key="1">
    <source>
        <dbReference type="Pfam" id="PF01656"/>
    </source>
</evidence>
<dbReference type="InterPro" id="IPR002586">
    <property type="entry name" value="CobQ/CobB/MinD/ParA_Nub-bd_dom"/>
</dbReference>
<feature type="domain" description="CobQ/CobB/MinD/ParA nucleotide binding" evidence="1">
    <location>
        <begin position="41"/>
        <end position="205"/>
    </location>
</feature>
<dbReference type="Proteomes" id="UP000274327">
    <property type="component" value="Unassembled WGS sequence"/>
</dbReference>
<name>A0A3R8QSK7_9MICO</name>
<comment type="caution">
    <text evidence="2">The sequence shown here is derived from an EMBL/GenBank/DDBJ whole genome shotgun (WGS) entry which is preliminary data.</text>
</comment>
<dbReference type="SUPFAM" id="SSF52540">
    <property type="entry name" value="P-loop containing nucleoside triphosphate hydrolases"/>
    <property type="match status" value="1"/>
</dbReference>
<dbReference type="RefSeq" id="WP_126988520.1">
    <property type="nucleotide sequence ID" value="NZ_ML133860.1"/>
</dbReference>
<organism evidence="2 3">
    <name type="scientific">Brachybacterium paraconglomeratum</name>
    <dbReference type="NCBI Taxonomy" id="173362"/>
    <lineage>
        <taxon>Bacteria</taxon>
        <taxon>Bacillati</taxon>
        <taxon>Actinomycetota</taxon>
        <taxon>Actinomycetes</taxon>
        <taxon>Micrococcales</taxon>
        <taxon>Dermabacteraceae</taxon>
        <taxon>Brachybacterium</taxon>
    </lineage>
</organism>
<dbReference type="InterPro" id="IPR027417">
    <property type="entry name" value="P-loop_NTPase"/>
</dbReference>
<dbReference type="Pfam" id="PF01656">
    <property type="entry name" value="CbiA"/>
    <property type="match status" value="1"/>
</dbReference>
<accession>A0A3R8QSK7</accession>